<keyword evidence="2" id="KW-1185">Reference proteome</keyword>
<sequence length="126" mass="14567">DMLQEISDLVIFDNEQGLNVINDHFLSQTRFDNDRYLPDNALQETSEIVIFDNNQDLLGLKTSDPLVFDNEYNSLDLNVNNSFILFQNDSGSDLYDIESVETDIEEIKIQNTVETDTEEIEIQNKQ</sequence>
<name>A0ABN7VWL4_GIGMA</name>
<reference evidence="1 2" key="1">
    <citation type="submission" date="2021-06" db="EMBL/GenBank/DDBJ databases">
        <authorList>
            <person name="Kallberg Y."/>
            <person name="Tangrot J."/>
            <person name="Rosling A."/>
        </authorList>
    </citation>
    <scope>NUCLEOTIDE SEQUENCE [LARGE SCALE GENOMIC DNA]</scope>
    <source>
        <strain evidence="1 2">120-4 pot B 10/14</strain>
    </source>
</reference>
<accession>A0ABN7VWL4</accession>
<feature type="non-terminal residue" evidence="1">
    <location>
        <position position="1"/>
    </location>
</feature>
<dbReference type="Proteomes" id="UP000789901">
    <property type="component" value="Unassembled WGS sequence"/>
</dbReference>
<dbReference type="EMBL" id="CAJVQB010023105">
    <property type="protein sequence ID" value="CAG8801100.1"/>
    <property type="molecule type" value="Genomic_DNA"/>
</dbReference>
<proteinExistence type="predicted"/>
<evidence type="ECO:0000313" key="2">
    <source>
        <dbReference type="Proteomes" id="UP000789901"/>
    </source>
</evidence>
<organism evidence="1 2">
    <name type="scientific">Gigaspora margarita</name>
    <dbReference type="NCBI Taxonomy" id="4874"/>
    <lineage>
        <taxon>Eukaryota</taxon>
        <taxon>Fungi</taxon>
        <taxon>Fungi incertae sedis</taxon>
        <taxon>Mucoromycota</taxon>
        <taxon>Glomeromycotina</taxon>
        <taxon>Glomeromycetes</taxon>
        <taxon>Diversisporales</taxon>
        <taxon>Gigasporaceae</taxon>
        <taxon>Gigaspora</taxon>
    </lineage>
</organism>
<comment type="caution">
    <text evidence="1">The sequence shown here is derived from an EMBL/GenBank/DDBJ whole genome shotgun (WGS) entry which is preliminary data.</text>
</comment>
<protein>
    <submittedName>
        <fullName evidence="1">15306_t:CDS:1</fullName>
    </submittedName>
</protein>
<evidence type="ECO:0000313" key="1">
    <source>
        <dbReference type="EMBL" id="CAG8801100.1"/>
    </source>
</evidence>
<gene>
    <name evidence="1" type="ORF">GMARGA_LOCUS23119</name>
</gene>